<keyword evidence="1" id="KW-0472">Membrane</keyword>
<organism evidence="3 4">
    <name type="scientific">Candidatus Uhrbacteria bacterium RIFOXYB2_FULL_57_15</name>
    <dbReference type="NCBI Taxonomy" id="1802422"/>
    <lineage>
        <taxon>Bacteria</taxon>
        <taxon>Candidatus Uhriibacteriota</taxon>
    </lineage>
</organism>
<comment type="caution">
    <text evidence="3">The sequence shown here is derived from an EMBL/GenBank/DDBJ whole genome shotgun (WGS) entry which is preliminary data.</text>
</comment>
<name>A0A1F7W9F7_9BACT</name>
<protein>
    <recommendedName>
        <fullName evidence="2">YdbS-like PH domain-containing protein</fullName>
    </recommendedName>
</protein>
<feature type="transmembrane region" description="Helical" evidence="1">
    <location>
        <begin position="32"/>
        <end position="50"/>
    </location>
</feature>
<accession>A0A1F7W9F7</accession>
<dbReference type="EMBL" id="MGFE01000005">
    <property type="protein sequence ID" value="OGL99409.1"/>
    <property type="molecule type" value="Genomic_DNA"/>
</dbReference>
<feature type="domain" description="YdbS-like PH" evidence="2">
    <location>
        <begin position="78"/>
        <end position="156"/>
    </location>
</feature>
<sequence>MAFHIDKTVQLKPEEEVLEVVREDIVPHLPRFALLFFWFVAPFFFLFPLFRQGWIGVVIFFALVGSAATMAFRSYLRWSNTMLILTDRRVIDVERRAFFDRVISETSYAHVDDVTYRVKGIIPTLFRYGDLRVHVAGSAADIEFRRVARPSRVHDLLNDLRETSPTQSPDRREHTLKALAKGMTMEQIERMATEMRTREREEAIEEFMSDEPHA</sequence>
<gene>
    <name evidence="3" type="ORF">A2304_01285</name>
</gene>
<dbReference type="PANTHER" id="PTHR37938:SF1">
    <property type="entry name" value="BLL0215 PROTEIN"/>
    <property type="match status" value="1"/>
</dbReference>
<feature type="transmembrane region" description="Helical" evidence="1">
    <location>
        <begin position="56"/>
        <end position="76"/>
    </location>
</feature>
<dbReference type="Proteomes" id="UP000176501">
    <property type="component" value="Unassembled WGS sequence"/>
</dbReference>
<dbReference type="PANTHER" id="PTHR37938">
    <property type="entry name" value="BLL0215 PROTEIN"/>
    <property type="match status" value="1"/>
</dbReference>
<keyword evidence="1" id="KW-1133">Transmembrane helix</keyword>
<evidence type="ECO:0000313" key="4">
    <source>
        <dbReference type="Proteomes" id="UP000176501"/>
    </source>
</evidence>
<dbReference type="AlphaFoldDB" id="A0A1F7W9F7"/>
<dbReference type="InterPro" id="IPR005182">
    <property type="entry name" value="YdbS-like_PH"/>
</dbReference>
<reference evidence="3 4" key="1">
    <citation type="journal article" date="2016" name="Nat. Commun.">
        <title>Thousands of microbial genomes shed light on interconnected biogeochemical processes in an aquifer system.</title>
        <authorList>
            <person name="Anantharaman K."/>
            <person name="Brown C.T."/>
            <person name="Hug L.A."/>
            <person name="Sharon I."/>
            <person name="Castelle C.J."/>
            <person name="Probst A.J."/>
            <person name="Thomas B.C."/>
            <person name="Singh A."/>
            <person name="Wilkins M.J."/>
            <person name="Karaoz U."/>
            <person name="Brodie E.L."/>
            <person name="Williams K.H."/>
            <person name="Hubbard S.S."/>
            <person name="Banfield J.F."/>
        </authorList>
    </citation>
    <scope>NUCLEOTIDE SEQUENCE [LARGE SCALE GENOMIC DNA]</scope>
</reference>
<keyword evidence="1" id="KW-0812">Transmembrane</keyword>
<evidence type="ECO:0000313" key="3">
    <source>
        <dbReference type="EMBL" id="OGL99409.1"/>
    </source>
</evidence>
<evidence type="ECO:0000256" key="1">
    <source>
        <dbReference type="SAM" id="Phobius"/>
    </source>
</evidence>
<proteinExistence type="predicted"/>
<dbReference type="Pfam" id="PF03703">
    <property type="entry name" value="bPH_2"/>
    <property type="match status" value="1"/>
</dbReference>
<evidence type="ECO:0000259" key="2">
    <source>
        <dbReference type="Pfam" id="PF03703"/>
    </source>
</evidence>